<name>A0ABP0TCF4_9BRYO</name>
<proteinExistence type="predicted"/>
<dbReference type="EMBL" id="OZ019893">
    <property type="protein sequence ID" value="CAK9192397.1"/>
    <property type="molecule type" value="Genomic_DNA"/>
</dbReference>
<keyword evidence="2" id="KW-1185">Reference proteome</keyword>
<evidence type="ECO:0000313" key="1">
    <source>
        <dbReference type="EMBL" id="CAK9192397.1"/>
    </source>
</evidence>
<sequence>MQLQIGIGNSTTFWNPQSPLLEDEDRAGERREWRYRLESGACYIMESVVSSLKDEDGRGGSELGRDYRLECGAVLRSGICSLHR</sequence>
<dbReference type="Proteomes" id="UP001497512">
    <property type="component" value="Chromosome 1"/>
</dbReference>
<evidence type="ECO:0000313" key="2">
    <source>
        <dbReference type="Proteomes" id="UP001497512"/>
    </source>
</evidence>
<reference evidence="1 2" key="1">
    <citation type="submission" date="2024-02" db="EMBL/GenBank/DDBJ databases">
        <authorList>
            <consortium name="ELIXIR-Norway"/>
            <consortium name="Elixir Norway"/>
        </authorList>
    </citation>
    <scope>NUCLEOTIDE SEQUENCE [LARGE SCALE GENOMIC DNA]</scope>
</reference>
<organism evidence="1 2">
    <name type="scientific">Sphagnum troendelagicum</name>
    <dbReference type="NCBI Taxonomy" id="128251"/>
    <lineage>
        <taxon>Eukaryota</taxon>
        <taxon>Viridiplantae</taxon>
        <taxon>Streptophyta</taxon>
        <taxon>Embryophyta</taxon>
        <taxon>Bryophyta</taxon>
        <taxon>Sphagnophytina</taxon>
        <taxon>Sphagnopsida</taxon>
        <taxon>Sphagnales</taxon>
        <taxon>Sphagnaceae</taxon>
        <taxon>Sphagnum</taxon>
    </lineage>
</organism>
<accession>A0ABP0TCF4</accession>
<protein>
    <submittedName>
        <fullName evidence="1">Uncharacterized protein</fullName>
    </submittedName>
</protein>
<gene>
    <name evidence="1" type="ORF">CSSPTR1EN2_LOCUS1870</name>
</gene>